<protein>
    <recommendedName>
        <fullName evidence="1">Helix-turn-helix domain-containing protein</fullName>
    </recommendedName>
</protein>
<dbReference type="InterPro" id="IPR041657">
    <property type="entry name" value="HTH_17"/>
</dbReference>
<dbReference type="SUPFAM" id="SSF46955">
    <property type="entry name" value="Putative DNA-binding domain"/>
    <property type="match status" value="1"/>
</dbReference>
<dbReference type="Gene3D" id="1.10.1660.10">
    <property type="match status" value="1"/>
</dbReference>
<reference evidence="2" key="1">
    <citation type="journal article" date="2015" name="Nature">
        <title>Complex archaea that bridge the gap between prokaryotes and eukaryotes.</title>
        <authorList>
            <person name="Spang A."/>
            <person name="Saw J.H."/>
            <person name="Jorgensen S.L."/>
            <person name="Zaremba-Niedzwiedzka K."/>
            <person name="Martijn J."/>
            <person name="Lind A.E."/>
            <person name="van Eijk R."/>
            <person name="Schleper C."/>
            <person name="Guy L."/>
            <person name="Ettema T.J."/>
        </authorList>
    </citation>
    <scope>NUCLEOTIDE SEQUENCE</scope>
</reference>
<dbReference type="AlphaFoldDB" id="A0A0F9B1B2"/>
<proteinExistence type="predicted"/>
<dbReference type="Pfam" id="PF12728">
    <property type="entry name" value="HTH_17"/>
    <property type="match status" value="1"/>
</dbReference>
<feature type="domain" description="Helix-turn-helix" evidence="1">
    <location>
        <begin position="26"/>
        <end position="71"/>
    </location>
</feature>
<accession>A0A0F9B1B2</accession>
<dbReference type="EMBL" id="LAZR01051777">
    <property type="protein sequence ID" value="KKK84439.1"/>
    <property type="molecule type" value="Genomic_DNA"/>
</dbReference>
<name>A0A0F9B1B2_9ZZZZ</name>
<organism evidence="2">
    <name type="scientific">marine sediment metagenome</name>
    <dbReference type="NCBI Taxonomy" id="412755"/>
    <lineage>
        <taxon>unclassified sequences</taxon>
        <taxon>metagenomes</taxon>
        <taxon>ecological metagenomes</taxon>
    </lineage>
</organism>
<gene>
    <name evidence="2" type="ORF">LCGC14_2783310</name>
</gene>
<comment type="caution">
    <text evidence="2">The sequence shown here is derived from an EMBL/GenBank/DDBJ whole genome shotgun (WGS) entry which is preliminary data.</text>
</comment>
<dbReference type="InterPro" id="IPR009061">
    <property type="entry name" value="DNA-bd_dom_put_sf"/>
</dbReference>
<sequence>MTEILIDPVDRVAARAAQVAGRRIGTTQAAQRLGVHRKTLIKWVREGVIDALRTPAEKPAGSRLKFLERDVTRL</sequence>
<evidence type="ECO:0000313" key="2">
    <source>
        <dbReference type="EMBL" id="KKK84439.1"/>
    </source>
</evidence>
<evidence type="ECO:0000259" key="1">
    <source>
        <dbReference type="Pfam" id="PF12728"/>
    </source>
</evidence>
<feature type="non-terminal residue" evidence="2">
    <location>
        <position position="74"/>
    </location>
</feature>